<dbReference type="PANTHER" id="PTHR47331">
    <property type="entry name" value="PHD-TYPE DOMAIN-CONTAINING PROTEIN"/>
    <property type="match status" value="1"/>
</dbReference>
<dbReference type="Proteomes" id="UP000504635">
    <property type="component" value="Unplaced"/>
</dbReference>
<dbReference type="RefSeq" id="XP_030767679.1">
    <property type="nucleotide sequence ID" value="XM_030911819.1"/>
</dbReference>
<keyword evidence="1" id="KW-1185">Reference proteome</keyword>
<dbReference type="OrthoDB" id="8052806at2759"/>
<gene>
    <name evidence="2" type="primary">LOC115891368</name>
</gene>
<dbReference type="InParanoid" id="A0A6J2YWQ7"/>
<protein>
    <submittedName>
        <fullName evidence="2">Uncharacterized protein LOC115891368</fullName>
    </submittedName>
</protein>
<organism evidence="1 2">
    <name type="scientific">Sitophilus oryzae</name>
    <name type="common">Rice weevil</name>
    <name type="synonym">Curculio oryzae</name>
    <dbReference type="NCBI Taxonomy" id="7048"/>
    <lineage>
        <taxon>Eukaryota</taxon>
        <taxon>Metazoa</taxon>
        <taxon>Ecdysozoa</taxon>
        <taxon>Arthropoda</taxon>
        <taxon>Hexapoda</taxon>
        <taxon>Insecta</taxon>
        <taxon>Pterygota</taxon>
        <taxon>Neoptera</taxon>
        <taxon>Endopterygota</taxon>
        <taxon>Coleoptera</taxon>
        <taxon>Polyphaga</taxon>
        <taxon>Cucujiformia</taxon>
        <taxon>Curculionidae</taxon>
        <taxon>Dryophthorinae</taxon>
        <taxon>Sitophilus</taxon>
    </lineage>
</organism>
<dbReference type="PANTHER" id="PTHR47331:SF1">
    <property type="entry name" value="GAG-LIKE PROTEIN"/>
    <property type="match status" value="1"/>
</dbReference>
<dbReference type="GeneID" id="115891368"/>
<evidence type="ECO:0000313" key="2">
    <source>
        <dbReference type="RefSeq" id="XP_030767679.1"/>
    </source>
</evidence>
<accession>A0A6J2YWQ7</accession>
<sequence>MGRFTQRNRHNHSAEDALVKLTRTINDSLDSGEKVLSVFVDLVKAFDTVDHGKLIEILENSADPNFHLSKPVDIHLGADIYGFLITGNKLLSDPDQPVALETIFGWIITGRVKTSSVSLSVNSYFLTSYASLDQSLQRFWELEDVPQSSTLSSDEKLAEEHFCKTFSRTLSGRYKVSLPFKTLEPIFEGSRDVALRRFFSLEKRLLRNPQLYSQYSNYMREYLDSQYMIAVQNPSPNAHSYYLPHHCVIRPDSLTTKLRVVFDASARDYTNKSLNDTLLTGPKLQSDILSILLRFRSHLIVFASDINKCLVKFLLMKIILNT</sequence>
<evidence type="ECO:0000313" key="1">
    <source>
        <dbReference type="Proteomes" id="UP000504635"/>
    </source>
</evidence>
<dbReference type="KEGG" id="soy:115891368"/>
<name>A0A6J2YWQ7_SITOR</name>
<proteinExistence type="predicted"/>
<reference evidence="2" key="1">
    <citation type="submission" date="2025-08" db="UniProtKB">
        <authorList>
            <consortium name="RefSeq"/>
        </authorList>
    </citation>
    <scope>IDENTIFICATION</scope>
    <source>
        <tissue evidence="2">Gonads</tissue>
    </source>
</reference>
<dbReference type="AlphaFoldDB" id="A0A6J2YWQ7"/>